<dbReference type="InterPro" id="IPR005467">
    <property type="entry name" value="His_kinase_dom"/>
</dbReference>
<sequence>MAKQAESKLYPIQHYVKIILVISFSALILDFIISFASIAIVKQQSARDLRDTANLYINRINSDFSYLNHFMGWTLANDENVKVMEKHATDETEFIKANSALYRRFVELQQSYGQAYNFFLFFKDKNFLLNCAPMGMTYKEYQELQQQINVYIKDKIIYDQFYSRWSTVQLAGKFYLINIVPYHDSYIICLIAADELIRPLRQINLGENGYASLATADGSLVTSPITNNGKLLNAKPGGFSLMNVLQTKTTVIGEFTNASFFVKLVIQFGAFEKIMIAQLLIVLLALIVACSLCFILLYFKNKVLQPIKSFSYNLAFWTEDGEPLDIASSKIVELEKANKQFSHLVTQIKTYKIDIYEREIEKQRIQLDYTKLQIKPHFFLNCLTTIHSMAQMDMTGEIQQMALSTSDYFRYIFQNGQDFVRMEDEIEHVRIYLDIQKNRYRDSFDYRIELAEPSRHTPIPPLVLQTFIENAIKYAVSRDNEALIALTVDRRIIEDEPMTVIWISDTGPGFPPDVLAKLQHGQPLDQTHGTQIGIMNTVQRLEYLYGKNAYIRFSNREGGGACITLYLPDPPANPTEMGA</sequence>
<evidence type="ECO:0000313" key="8">
    <source>
        <dbReference type="EMBL" id="QHW32767.1"/>
    </source>
</evidence>
<keyword evidence="6" id="KW-0812">Transmembrane</keyword>
<proteinExistence type="predicted"/>
<evidence type="ECO:0000313" key="9">
    <source>
        <dbReference type="Proteomes" id="UP000479114"/>
    </source>
</evidence>
<keyword evidence="2" id="KW-0547">Nucleotide-binding</keyword>
<accession>A0A6C0P2R1</accession>
<dbReference type="Pfam" id="PF06580">
    <property type="entry name" value="His_kinase"/>
    <property type="match status" value="1"/>
</dbReference>
<keyword evidence="1" id="KW-0808">Transferase</keyword>
<evidence type="ECO:0000256" key="2">
    <source>
        <dbReference type="ARBA" id="ARBA00022741"/>
    </source>
</evidence>
<dbReference type="EMBL" id="CP048286">
    <property type="protein sequence ID" value="QHW32767.1"/>
    <property type="molecule type" value="Genomic_DNA"/>
</dbReference>
<feature type="transmembrane region" description="Helical" evidence="6">
    <location>
        <begin position="18"/>
        <end position="41"/>
    </location>
</feature>
<organism evidence="8 9">
    <name type="scientific">Paenibacillus rhizovicinus</name>
    <dbReference type="NCBI Taxonomy" id="2704463"/>
    <lineage>
        <taxon>Bacteria</taxon>
        <taxon>Bacillati</taxon>
        <taxon>Bacillota</taxon>
        <taxon>Bacilli</taxon>
        <taxon>Bacillales</taxon>
        <taxon>Paenibacillaceae</taxon>
        <taxon>Paenibacillus</taxon>
    </lineage>
</organism>
<gene>
    <name evidence="8" type="ORF">GZH47_19440</name>
</gene>
<keyword evidence="6" id="KW-1133">Transmembrane helix</keyword>
<dbReference type="GO" id="GO:0016020">
    <property type="term" value="C:membrane"/>
    <property type="evidence" value="ECO:0007669"/>
    <property type="project" value="InterPro"/>
</dbReference>
<dbReference type="InterPro" id="IPR003594">
    <property type="entry name" value="HATPase_dom"/>
</dbReference>
<name>A0A6C0P2R1_9BACL</name>
<dbReference type="Proteomes" id="UP000479114">
    <property type="component" value="Chromosome"/>
</dbReference>
<keyword evidence="6" id="KW-0472">Membrane</keyword>
<evidence type="ECO:0000256" key="1">
    <source>
        <dbReference type="ARBA" id="ARBA00022679"/>
    </source>
</evidence>
<keyword evidence="5" id="KW-0902">Two-component regulatory system</keyword>
<dbReference type="InterPro" id="IPR036890">
    <property type="entry name" value="HATPase_C_sf"/>
</dbReference>
<dbReference type="RefSeq" id="WP_162642606.1">
    <property type="nucleotide sequence ID" value="NZ_CP048286.1"/>
</dbReference>
<dbReference type="PROSITE" id="PS50109">
    <property type="entry name" value="HIS_KIN"/>
    <property type="match status" value="1"/>
</dbReference>
<dbReference type="GO" id="GO:0005524">
    <property type="term" value="F:ATP binding"/>
    <property type="evidence" value="ECO:0007669"/>
    <property type="project" value="UniProtKB-KW"/>
</dbReference>
<dbReference type="Gene3D" id="3.30.565.10">
    <property type="entry name" value="Histidine kinase-like ATPase, C-terminal domain"/>
    <property type="match status" value="1"/>
</dbReference>
<dbReference type="Pfam" id="PF02518">
    <property type="entry name" value="HATPase_c"/>
    <property type="match status" value="1"/>
</dbReference>
<evidence type="ECO:0000256" key="4">
    <source>
        <dbReference type="ARBA" id="ARBA00022840"/>
    </source>
</evidence>
<dbReference type="SUPFAM" id="SSF55874">
    <property type="entry name" value="ATPase domain of HSP90 chaperone/DNA topoisomerase II/histidine kinase"/>
    <property type="match status" value="1"/>
</dbReference>
<dbReference type="PANTHER" id="PTHR34220">
    <property type="entry name" value="SENSOR HISTIDINE KINASE YPDA"/>
    <property type="match status" value="1"/>
</dbReference>
<dbReference type="KEGG" id="prz:GZH47_19440"/>
<dbReference type="AlphaFoldDB" id="A0A6C0P2R1"/>
<dbReference type="GO" id="GO:0000155">
    <property type="term" value="F:phosphorelay sensor kinase activity"/>
    <property type="evidence" value="ECO:0007669"/>
    <property type="project" value="InterPro"/>
</dbReference>
<keyword evidence="3 8" id="KW-0418">Kinase</keyword>
<keyword evidence="9" id="KW-1185">Reference proteome</keyword>
<evidence type="ECO:0000256" key="5">
    <source>
        <dbReference type="ARBA" id="ARBA00023012"/>
    </source>
</evidence>
<evidence type="ECO:0000256" key="3">
    <source>
        <dbReference type="ARBA" id="ARBA00022777"/>
    </source>
</evidence>
<dbReference type="InterPro" id="IPR010559">
    <property type="entry name" value="Sig_transdc_His_kin_internal"/>
</dbReference>
<feature type="transmembrane region" description="Helical" evidence="6">
    <location>
        <begin position="279"/>
        <end position="299"/>
    </location>
</feature>
<evidence type="ECO:0000256" key="6">
    <source>
        <dbReference type="SAM" id="Phobius"/>
    </source>
</evidence>
<keyword evidence="4" id="KW-0067">ATP-binding</keyword>
<dbReference type="PANTHER" id="PTHR34220:SF7">
    <property type="entry name" value="SENSOR HISTIDINE KINASE YPDA"/>
    <property type="match status" value="1"/>
</dbReference>
<protein>
    <submittedName>
        <fullName evidence="8">Sensor histidine kinase</fullName>
    </submittedName>
</protein>
<reference evidence="8 9" key="1">
    <citation type="submission" date="2020-02" db="EMBL/GenBank/DDBJ databases">
        <title>Paenibacillus sp. nov., isolated from rhizosphere soil of tomato.</title>
        <authorList>
            <person name="Weon H.-Y."/>
            <person name="Lee S.A."/>
        </authorList>
    </citation>
    <scope>NUCLEOTIDE SEQUENCE [LARGE SCALE GENOMIC DNA]</scope>
    <source>
        <strain evidence="8 9">14171R-81</strain>
    </source>
</reference>
<feature type="domain" description="Histidine kinase" evidence="7">
    <location>
        <begin position="463"/>
        <end position="571"/>
    </location>
</feature>
<evidence type="ECO:0000259" key="7">
    <source>
        <dbReference type="PROSITE" id="PS50109"/>
    </source>
</evidence>
<dbReference type="InterPro" id="IPR050640">
    <property type="entry name" value="Bact_2-comp_sensor_kinase"/>
</dbReference>